<dbReference type="Pfam" id="PF14324">
    <property type="entry name" value="PINIT"/>
    <property type="match status" value="1"/>
</dbReference>
<dbReference type="InterPro" id="IPR038654">
    <property type="entry name" value="PINIT_sf"/>
</dbReference>
<dbReference type="AlphaFoldDB" id="A0AAD5FZY3"/>
<proteinExistence type="inferred from homology"/>
<evidence type="ECO:0000259" key="11">
    <source>
        <dbReference type="PROSITE" id="PS51466"/>
    </source>
</evidence>
<dbReference type="EMBL" id="JAIHNG010000065">
    <property type="protein sequence ID" value="KAI5962805.1"/>
    <property type="molecule type" value="Genomic_DNA"/>
</dbReference>
<comment type="pathway">
    <text evidence="1">Protein modification; protein sumoylation.</text>
</comment>
<dbReference type="PROSITE" id="PS51044">
    <property type="entry name" value="ZF_SP_RING"/>
    <property type="match status" value="1"/>
</dbReference>
<evidence type="ECO:0000313" key="13">
    <source>
        <dbReference type="Proteomes" id="UP001204833"/>
    </source>
</evidence>
<feature type="region of interest" description="Disordered" evidence="9">
    <location>
        <begin position="831"/>
        <end position="1001"/>
    </location>
</feature>
<keyword evidence="3" id="KW-0808">Transferase</keyword>
<keyword evidence="7" id="KW-0862">Zinc</keyword>
<dbReference type="InterPro" id="IPR013083">
    <property type="entry name" value="Znf_RING/FYVE/PHD"/>
</dbReference>
<feature type="compositionally biased region" description="Polar residues" evidence="9">
    <location>
        <begin position="527"/>
        <end position="548"/>
    </location>
</feature>
<protein>
    <recommendedName>
        <fullName evidence="14">SP-RING-type domain-containing protein</fullName>
    </recommendedName>
</protein>
<dbReference type="Proteomes" id="UP001204833">
    <property type="component" value="Unassembled WGS sequence"/>
</dbReference>
<dbReference type="InterPro" id="IPR023321">
    <property type="entry name" value="PINIT"/>
</dbReference>
<evidence type="ECO:0008006" key="14">
    <source>
        <dbReference type="Google" id="ProtNLM"/>
    </source>
</evidence>
<evidence type="ECO:0000256" key="5">
    <source>
        <dbReference type="ARBA" id="ARBA00022771"/>
    </source>
</evidence>
<comment type="similarity">
    <text evidence="2">Belongs to the PIAS family.</text>
</comment>
<keyword evidence="5 8" id="KW-0863">Zinc-finger</keyword>
<feature type="domain" description="PINIT" evidence="11">
    <location>
        <begin position="109"/>
        <end position="262"/>
    </location>
</feature>
<evidence type="ECO:0000256" key="3">
    <source>
        <dbReference type="ARBA" id="ARBA00022679"/>
    </source>
</evidence>
<evidence type="ECO:0000256" key="4">
    <source>
        <dbReference type="ARBA" id="ARBA00022723"/>
    </source>
</evidence>
<feature type="compositionally biased region" description="Basic and acidic residues" evidence="9">
    <location>
        <begin position="715"/>
        <end position="731"/>
    </location>
</feature>
<dbReference type="GO" id="GO:0008270">
    <property type="term" value="F:zinc ion binding"/>
    <property type="evidence" value="ECO:0007669"/>
    <property type="project" value="UniProtKB-KW"/>
</dbReference>
<evidence type="ECO:0000256" key="6">
    <source>
        <dbReference type="ARBA" id="ARBA00022786"/>
    </source>
</evidence>
<evidence type="ECO:0000259" key="10">
    <source>
        <dbReference type="PROSITE" id="PS51044"/>
    </source>
</evidence>
<comment type="caution">
    <text evidence="12">The sequence shown here is derived from an EMBL/GenBank/DDBJ whole genome shotgun (WGS) entry which is preliminary data.</text>
</comment>
<evidence type="ECO:0000256" key="8">
    <source>
        <dbReference type="PROSITE-ProRule" id="PRU00452"/>
    </source>
</evidence>
<accession>A0AAD5FZY3</accession>
<sequence>MPIPLSFSQKELNDTIREIKTLKVSQLRSLVRSLVLPNAGTRDVLLGKVALFFEDKWNVDEAARLAAIRNLIELIKNNGSIPTYNDVYNYYRSRDRSRPGTPSSFPPAMHSRDSNPVRDHKINFIDNPFFRLVRKLHISPQVCRPCKRKGVLEINFVFDEIEHKLLRREDSNMKIYLLCGRKMEEGLVSHDVEIEWPIPHELYVNDEKMLNNYEGIRHKPGTAKPVDVTDFVLGPPKLNKIRMTYEDDTDTYYVYLYFVILIPIEEVIEEIKEHPKISKRGTMDLIKKNADDSHLEGIEIKDIMLTLKDPYTFTRIQTPIKTMECDHLECFDLNFFMIQQQSNPTWECPHCGNSLEVSDLAICEYFEDILNNVSMDVDYARITNDGQWAPVIESVYPRARVKSKKHKSQKIVEEPQIKVKLESGIREGAFLEEIVLSSDDSDQYDNNDSTNRNDITNRKVQELLAVTDPMRREDSLPTNGQPKVQPGINLETLKEPFGETSVENQGHVYSKEIASVGEVVPKRARQDLTSPSTNSSLVTCGLDSAQTSPRDDHVSIKFQRHQMSCQRTRDFRLHEQQLREQQRECQNATIDALNEVTQHGPVDSRQQPAHNEGTQNTTPQAHPIRNPLTKSPFAGPASLGEIEEQFRSAIIAPRNARQSTPGAATESLEGGARRYAQQQIAIKMSQPQQQQQQQQRQHQQQQRESTSNSVAVDMLTRDQRSTQHIKLEQGSHRKVCNAKSADRATDCHKTQNSSQPIDSLDDIDRFPLAAGLLAYGSVSPNSDPKATAAAVSKESLPVTEQKADYPLAESSKTKSRASGCTVALLSTQNARASSKNLGKSSVGDIVSNNPKLRDIPNKRSQKLKHNDIAISKPANVNGGDSSTHVNLEDGSLHDQAKSSARQPIGLRSSSRSQSRSAHDKLQKQYSSLFIRNKRPPPSSKQPAMGKGKGKGKGKRTDPSQGKETALSVLEEVHGSANQDGTSRESTEQLHGSETHKESDVDYLFVEDDEDVFISDAENSNLPTTTTTTTTTTTQEEQMQANKDLQNETNIHTSVQQRGHLFSPGEAELEKHITRQMRSQPVGDIASTEKLALEASIEKAAFTQLEQLMASFETDTKRTLEDIKLKYASNPERRNAMLEHNANSREKERRKVIDVFVSD</sequence>
<dbReference type="InterPro" id="IPR004181">
    <property type="entry name" value="Znf_MIZ"/>
</dbReference>
<feature type="region of interest" description="Disordered" evidence="9">
    <location>
        <begin position="95"/>
        <end position="117"/>
    </location>
</feature>
<feature type="compositionally biased region" description="Basic and acidic residues" evidence="9">
    <location>
        <begin position="886"/>
        <end position="896"/>
    </location>
</feature>
<feature type="region of interest" description="Disordered" evidence="9">
    <location>
        <begin position="527"/>
        <end position="549"/>
    </location>
</feature>
<feature type="compositionally biased region" description="Low complexity" evidence="9">
    <location>
        <begin position="677"/>
        <end position="702"/>
    </location>
</feature>
<gene>
    <name evidence="12" type="ORF">KGF57_001374</name>
</gene>
<dbReference type="PANTHER" id="PTHR10782:SF4">
    <property type="entry name" value="TONALLI, ISOFORM E"/>
    <property type="match status" value="1"/>
</dbReference>
<dbReference type="Pfam" id="PF02891">
    <property type="entry name" value="zf-MIZ"/>
    <property type="match status" value="1"/>
</dbReference>
<name>A0AAD5FZY3_9ASCO</name>
<dbReference type="PANTHER" id="PTHR10782">
    <property type="entry name" value="ZINC FINGER MIZ DOMAIN-CONTAINING PROTEIN"/>
    <property type="match status" value="1"/>
</dbReference>
<dbReference type="GO" id="GO:0000785">
    <property type="term" value="C:chromatin"/>
    <property type="evidence" value="ECO:0007669"/>
    <property type="project" value="TreeGrafter"/>
</dbReference>
<feature type="region of interest" description="Disordered" evidence="9">
    <location>
        <begin position="652"/>
        <end position="761"/>
    </location>
</feature>
<dbReference type="CDD" id="cd16650">
    <property type="entry name" value="SP-RING_PIAS-like"/>
    <property type="match status" value="1"/>
</dbReference>
<dbReference type="RefSeq" id="XP_051610113.1">
    <property type="nucleotide sequence ID" value="XM_051750572.1"/>
</dbReference>
<feature type="compositionally biased region" description="Basic and acidic residues" evidence="9">
    <location>
        <begin position="981"/>
        <end position="999"/>
    </location>
</feature>
<feature type="region of interest" description="Disordered" evidence="9">
    <location>
        <begin position="599"/>
        <end position="636"/>
    </location>
</feature>
<dbReference type="Gene3D" id="2.60.120.780">
    <property type="entry name" value="PINIT domain"/>
    <property type="match status" value="1"/>
</dbReference>
<feature type="compositionally biased region" description="Polar residues" evidence="9">
    <location>
        <begin position="604"/>
        <end position="620"/>
    </location>
</feature>
<evidence type="ECO:0000256" key="7">
    <source>
        <dbReference type="ARBA" id="ARBA00022833"/>
    </source>
</evidence>
<feature type="region of interest" description="Disordered" evidence="9">
    <location>
        <begin position="777"/>
        <end position="819"/>
    </location>
</feature>
<evidence type="ECO:0000256" key="1">
    <source>
        <dbReference type="ARBA" id="ARBA00004718"/>
    </source>
</evidence>
<dbReference type="GO" id="GO:0016925">
    <property type="term" value="P:protein sumoylation"/>
    <property type="evidence" value="ECO:0007669"/>
    <property type="project" value="TreeGrafter"/>
</dbReference>
<dbReference type="GeneID" id="76149433"/>
<keyword evidence="6" id="KW-0833">Ubl conjugation pathway</keyword>
<evidence type="ECO:0000256" key="9">
    <source>
        <dbReference type="SAM" id="MobiDB-lite"/>
    </source>
</evidence>
<reference evidence="12 13" key="1">
    <citation type="journal article" date="2022" name="DNA Res.">
        <title>Genome analysis of five recently described species of the CUG-Ser clade uncovers Candida theae as a new hybrid lineage with pathogenic potential in the Candida parapsilosis species complex.</title>
        <authorList>
            <person name="Mixao V."/>
            <person name="Del Olmo V."/>
            <person name="Hegedusova E."/>
            <person name="Saus E."/>
            <person name="Pryszcz L."/>
            <person name="Cillingova A."/>
            <person name="Nosek J."/>
            <person name="Gabaldon T."/>
        </authorList>
    </citation>
    <scope>NUCLEOTIDE SEQUENCE [LARGE SCALE GENOMIC DNA]</scope>
    <source>
        <strain evidence="12 13">CBS 12239</strain>
    </source>
</reference>
<dbReference type="PROSITE" id="PS51466">
    <property type="entry name" value="PINIT"/>
    <property type="match status" value="1"/>
</dbReference>
<feature type="domain" description="SP-RING-type" evidence="10">
    <location>
        <begin position="291"/>
        <end position="375"/>
    </location>
</feature>
<evidence type="ECO:0000256" key="2">
    <source>
        <dbReference type="ARBA" id="ARBA00005383"/>
    </source>
</evidence>
<keyword evidence="4" id="KW-0479">Metal-binding</keyword>
<dbReference type="Gene3D" id="3.30.40.10">
    <property type="entry name" value="Zinc/RING finger domain, C3HC4 (zinc finger)"/>
    <property type="match status" value="1"/>
</dbReference>
<keyword evidence="13" id="KW-1185">Reference proteome</keyword>
<feature type="compositionally biased region" description="Basic and acidic residues" evidence="9">
    <location>
        <begin position="740"/>
        <end position="749"/>
    </location>
</feature>
<evidence type="ECO:0000313" key="12">
    <source>
        <dbReference type="EMBL" id="KAI5962805.1"/>
    </source>
</evidence>
<dbReference type="GO" id="GO:0061665">
    <property type="term" value="F:SUMO ligase activity"/>
    <property type="evidence" value="ECO:0007669"/>
    <property type="project" value="TreeGrafter"/>
</dbReference>
<organism evidence="12 13">
    <name type="scientific">Candida theae</name>
    <dbReference type="NCBI Taxonomy" id="1198502"/>
    <lineage>
        <taxon>Eukaryota</taxon>
        <taxon>Fungi</taxon>
        <taxon>Dikarya</taxon>
        <taxon>Ascomycota</taxon>
        <taxon>Saccharomycotina</taxon>
        <taxon>Pichiomycetes</taxon>
        <taxon>Debaryomycetaceae</taxon>
        <taxon>Candida/Lodderomyces clade</taxon>
        <taxon>Candida</taxon>
    </lineage>
</organism>